<keyword evidence="1" id="KW-0472">Membrane</keyword>
<accession>A0AAW4PHV9</accession>
<evidence type="ECO:0000313" key="2">
    <source>
        <dbReference type="EMBL" id="MBX0297419.1"/>
    </source>
</evidence>
<name>A0AAW4PHV9_9EURY</name>
<evidence type="ECO:0000313" key="3">
    <source>
        <dbReference type="Proteomes" id="UP001430455"/>
    </source>
</evidence>
<keyword evidence="1" id="KW-1133">Transmembrane helix</keyword>
<gene>
    <name evidence="2" type="ORF">EGH23_21300</name>
</gene>
<reference evidence="2 3" key="1">
    <citation type="submission" date="2021-06" db="EMBL/GenBank/DDBJ databases">
        <title>Halomicroarcula sp. a new haloarchaeum isolated from saline soil.</title>
        <authorList>
            <person name="Duran-Viseras A."/>
            <person name="Sanchez-Porro C."/>
            <person name="Ventosa A."/>
        </authorList>
    </citation>
    <scope>NUCLEOTIDE SEQUENCE [LARGE SCALE GENOMIC DNA]</scope>
    <source>
        <strain evidence="2 3">F27</strain>
    </source>
</reference>
<dbReference type="EMBL" id="RKLT01000019">
    <property type="protein sequence ID" value="MBX0297419.1"/>
    <property type="molecule type" value="Genomic_DNA"/>
</dbReference>
<keyword evidence="1" id="KW-0812">Transmembrane</keyword>
<dbReference type="RefSeq" id="WP_220582006.1">
    <property type="nucleotide sequence ID" value="NZ_RKLT01000019.1"/>
</dbReference>
<organism evidence="2 3">
    <name type="scientific">Haloarcula nitratireducens</name>
    <dbReference type="NCBI Taxonomy" id="2487749"/>
    <lineage>
        <taxon>Archaea</taxon>
        <taxon>Methanobacteriati</taxon>
        <taxon>Methanobacteriota</taxon>
        <taxon>Stenosarchaea group</taxon>
        <taxon>Halobacteria</taxon>
        <taxon>Halobacteriales</taxon>
        <taxon>Haloarculaceae</taxon>
        <taxon>Haloarcula</taxon>
    </lineage>
</organism>
<evidence type="ECO:0008006" key="4">
    <source>
        <dbReference type="Google" id="ProtNLM"/>
    </source>
</evidence>
<evidence type="ECO:0000256" key="1">
    <source>
        <dbReference type="SAM" id="Phobius"/>
    </source>
</evidence>
<keyword evidence="3" id="KW-1185">Reference proteome</keyword>
<proteinExistence type="predicted"/>
<sequence>MVNIIELVPMKILFVVIFSLLPIALTLREIGYKNISTMSWVGFGLLFLGVLFTYVVANTVTSIQMQTYLWPLLSISAVGLLLYRRELKRQDRFDEQSVERGGTDYS</sequence>
<feature type="transmembrane region" description="Helical" evidence="1">
    <location>
        <begin position="12"/>
        <end position="30"/>
    </location>
</feature>
<dbReference type="Proteomes" id="UP001430455">
    <property type="component" value="Unassembled WGS sequence"/>
</dbReference>
<comment type="caution">
    <text evidence="2">The sequence shown here is derived from an EMBL/GenBank/DDBJ whole genome shotgun (WGS) entry which is preliminary data.</text>
</comment>
<feature type="transmembrane region" description="Helical" evidence="1">
    <location>
        <begin position="63"/>
        <end position="83"/>
    </location>
</feature>
<protein>
    <recommendedName>
        <fullName evidence="4">Permease</fullName>
    </recommendedName>
</protein>
<feature type="transmembrane region" description="Helical" evidence="1">
    <location>
        <begin position="37"/>
        <end position="57"/>
    </location>
</feature>
<dbReference type="AlphaFoldDB" id="A0AAW4PHV9"/>